<accession>A0A518BUY9</accession>
<dbReference type="OrthoDB" id="343560at2"/>
<dbReference type="EMBL" id="CP036280">
    <property type="protein sequence ID" value="QDU70767.1"/>
    <property type="molecule type" value="Genomic_DNA"/>
</dbReference>
<evidence type="ECO:0000256" key="1">
    <source>
        <dbReference type="SAM" id="Phobius"/>
    </source>
</evidence>
<evidence type="ECO:0000313" key="2">
    <source>
        <dbReference type="EMBL" id="QDU70767.1"/>
    </source>
</evidence>
<feature type="transmembrane region" description="Helical" evidence="1">
    <location>
        <begin position="25"/>
        <end position="46"/>
    </location>
</feature>
<keyword evidence="3" id="KW-1185">Reference proteome</keyword>
<feature type="transmembrane region" description="Helical" evidence="1">
    <location>
        <begin position="242"/>
        <end position="264"/>
    </location>
</feature>
<protein>
    <submittedName>
        <fullName evidence="2">Uncharacterized protein</fullName>
    </submittedName>
</protein>
<keyword evidence="1" id="KW-0812">Transmembrane</keyword>
<feature type="transmembrane region" description="Helical" evidence="1">
    <location>
        <begin position="168"/>
        <end position="192"/>
    </location>
</feature>
<feature type="transmembrane region" description="Helical" evidence="1">
    <location>
        <begin position="212"/>
        <end position="230"/>
    </location>
</feature>
<name>A0A518BUY9_9BACT</name>
<feature type="transmembrane region" description="Helical" evidence="1">
    <location>
        <begin position="132"/>
        <end position="156"/>
    </location>
</feature>
<keyword evidence="1" id="KW-1133">Transmembrane helix</keyword>
<dbReference type="AlphaFoldDB" id="A0A518BUY9"/>
<dbReference type="KEGG" id="mcad:Pan265_06030"/>
<feature type="transmembrane region" description="Helical" evidence="1">
    <location>
        <begin position="61"/>
        <end position="81"/>
    </location>
</feature>
<proteinExistence type="predicted"/>
<organism evidence="2 3">
    <name type="scientific">Mucisphaera calidilacus</name>
    <dbReference type="NCBI Taxonomy" id="2527982"/>
    <lineage>
        <taxon>Bacteria</taxon>
        <taxon>Pseudomonadati</taxon>
        <taxon>Planctomycetota</taxon>
        <taxon>Phycisphaerae</taxon>
        <taxon>Phycisphaerales</taxon>
        <taxon>Phycisphaeraceae</taxon>
        <taxon>Mucisphaera</taxon>
    </lineage>
</organism>
<feature type="transmembrane region" description="Helical" evidence="1">
    <location>
        <begin position="93"/>
        <end position="112"/>
    </location>
</feature>
<reference evidence="2 3" key="1">
    <citation type="submission" date="2019-02" db="EMBL/GenBank/DDBJ databases">
        <title>Deep-cultivation of Planctomycetes and their phenomic and genomic characterization uncovers novel biology.</title>
        <authorList>
            <person name="Wiegand S."/>
            <person name="Jogler M."/>
            <person name="Boedeker C."/>
            <person name="Pinto D."/>
            <person name="Vollmers J."/>
            <person name="Rivas-Marin E."/>
            <person name="Kohn T."/>
            <person name="Peeters S.H."/>
            <person name="Heuer A."/>
            <person name="Rast P."/>
            <person name="Oberbeckmann S."/>
            <person name="Bunk B."/>
            <person name="Jeske O."/>
            <person name="Meyerdierks A."/>
            <person name="Storesund J.E."/>
            <person name="Kallscheuer N."/>
            <person name="Luecker S."/>
            <person name="Lage O.M."/>
            <person name="Pohl T."/>
            <person name="Merkel B.J."/>
            <person name="Hornburger P."/>
            <person name="Mueller R.-W."/>
            <person name="Bruemmer F."/>
            <person name="Labrenz M."/>
            <person name="Spormann A.M."/>
            <person name="Op den Camp H."/>
            <person name="Overmann J."/>
            <person name="Amann R."/>
            <person name="Jetten M.S.M."/>
            <person name="Mascher T."/>
            <person name="Medema M.H."/>
            <person name="Devos D.P."/>
            <person name="Kaster A.-K."/>
            <person name="Ovreas L."/>
            <person name="Rohde M."/>
            <person name="Galperin M.Y."/>
            <person name="Jogler C."/>
        </authorList>
    </citation>
    <scope>NUCLEOTIDE SEQUENCE [LARGE SCALE GENOMIC DNA]</scope>
    <source>
        <strain evidence="2 3">Pan265</strain>
    </source>
</reference>
<gene>
    <name evidence="2" type="ORF">Pan265_06030</name>
</gene>
<evidence type="ECO:0000313" key="3">
    <source>
        <dbReference type="Proteomes" id="UP000320386"/>
    </source>
</evidence>
<dbReference type="RefSeq" id="WP_145444916.1">
    <property type="nucleotide sequence ID" value="NZ_CP036280.1"/>
</dbReference>
<sequence>MTTLIGHLRRTAQTLWRRGPGGSRWLYVAGLLLIASGLLHIPVWLIDGTPWTGSVSWRKPILFGISTGVTLLSLGWVVDLVSTTPRVWLSRAAKLVAFAGVAEVALITLQAWRGEPSHFNNTTPLNSAIHYAIDGLVSLIMLKVLLLTALSFTAIRPAHNRLTREDRLGVRFGMIALSLSCLFGFWMLLYGIPRAEAGQDPVTYGQAGVLKFVHGMPIHALQLLPITNWLMLRLGVKPPRRFMTTLCLALSTTLLTLYACVQTFQGLPRFDAGPVAGVVLLLGLALTLHPILTLAAQAWPGRR</sequence>
<keyword evidence="1" id="KW-0472">Membrane</keyword>
<dbReference type="Proteomes" id="UP000320386">
    <property type="component" value="Chromosome"/>
</dbReference>
<feature type="transmembrane region" description="Helical" evidence="1">
    <location>
        <begin position="276"/>
        <end position="299"/>
    </location>
</feature>